<dbReference type="AlphaFoldDB" id="A0A4Y7SHS5"/>
<reference evidence="1 2" key="1">
    <citation type="journal article" date="2019" name="Nat. Ecol. Evol.">
        <title>Megaphylogeny resolves global patterns of mushroom evolution.</title>
        <authorList>
            <person name="Varga T."/>
            <person name="Krizsan K."/>
            <person name="Foldi C."/>
            <person name="Dima B."/>
            <person name="Sanchez-Garcia M."/>
            <person name="Sanchez-Ramirez S."/>
            <person name="Szollosi G.J."/>
            <person name="Szarkandi J.G."/>
            <person name="Papp V."/>
            <person name="Albert L."/>
            <person name="Andreopoulos W."/>
            <person name="Angelini C."/>
            <person name="Antonin V."/>
            <person name="Barry K.W."/>
            <person name="Bougher N.L."/>
            <person name="Buchanan P."/>
            <person name="Buyck B."/>
            <person name="Bense V."/>
            <person name="Catcheside P."/>
            <person name="Chovatia M."/>
            <person name="Cooper J."/>
            <person name="Damon W."/>
            <person name="Desjardin D."/>
            <person name="Finy P."/>
            <person name="Geml J."/>
            <person name="Haridas S."/>
            <person name="Hughes K."/>
            <person name="Justo A."/>
            <person name="Karasinski D."/>
            <person name="Kautmanova I."/>
            <person name="Kiss B."/>
            <person name="Kocsube S."/>
            <person name="Kotiranta H."/>
            <person name="LaButti K.M."/>
            <person name="Lechner B.E."/>
            <person name="Liimatainen K."/>
            <person name="Lipzen A."/>
            <person name="Lukacs Z."/>
            <person name="Mihaltcheva S."/>
            <person name="Morgado L.N."/>
            <person name="Niskanen T."/>
            <person name="Noordeloos M.E."/>
            <person name="Ohm R.A."/>
            <person name="Ortiz-Santana B."/>
            <person name="Ovrebo C."/>
            <person name="Racz N."/>
            <person name="Riley R."/>
            <person name="Savchenko A."/>
            <person name="Shiryaev A."/>
            <person name="Soop K."/>
            <person name="Spirin V."/>
            <person name="Szebenyi C."/>
            <person name="Tomsovsky M."/>
            <person name="Tulloss R.E."/>
            <person name="Uehling J."/>
            <person name="Grigoriev I.V."/>
            <person name="Vagvolgyi C."/>
            <person name="Papp T."/>
            <person name="Martin F.M."/>
            <person name="Miettinen O."/>
            <person name="Hibbett D.S."/>
            <person name="Nagy L.G."/>
        </authorList>
    </citation>
    <scope>NUCLEOTIDE SEQUENCE [LARGE SCALE GENOMIC DNA]</scope>
    <source>
        <strain evidence="1 2">FP101781</strain>
    </source>
</reference>
<organism evidence="1 2">
    <name type="scientific">Coprinellus micaceus</name>
    <name type="common">Glistening ink-cap mushroom</name>
    <name type="synonym">Coprinus micaceus</name>
    <dbReference type="NCBI Taxonomy" id="71717"/>
    <lineage>
        <taxon>Eukaryota</taxon>
        <taxon>Fungi</taxon>
        <taxon>Dikarya</taxon>
        <taxon>Basidiomycota</taxon>
        <taxon>Agaricomycotina</taxon>
        <taxon>Agaricomycetes</taxon>
        <taxon>Agaricomycetidae</taxon>
        <taxon>Agaricales</taxon>
        <taxon>Agaricineae</taxon>
        <taxon>Psathyrellaceae</taxon>
        <taxon>Coprinellus</taxon>
    </lineage>
</organism>
<evidence type="ECO:0008006" key="3">
    <source>
        <dbReference type="Google" id="ProtNLM"/>
    </source>
</evidence>
<name>A0A4Y7SHS5_COPMI</name>
<gene>
    <name evidence="1" type="ORF">FA13DRAFT_1642860</name>
</gene>
<dbReference type="OrthoDB" id="10261408at2759"/>
<comment type="caution">
    <text evidence="1">The sequence shown here is derived from an EMBL/GenBank/DDBJ whole genome shotgun (WGS) entry which is preliminary data.</text>
</comment>
<protein>
    <recommendedName>
        <fullName evidence="3">Transcription factor domain-containing protein</fullName>
    </recommendedName>
</protein>
<evidence type="ECO:0000313" key="2">
    <source>
        <dbReference type="Proteomes" id="UP000298030"/>
    </source>
</evidence>
<dbReference type="Proteomes" id="UP000298030">
    <property type="component" value="Unassembled WGS sequence"/>
</dbReference>
<accession>A0A4Y7SHS5</accession>
<proteinExistence type="predicted"/>
<dbReference type="EMBL" id="QPFP01000112">
    <property type="protein sequence ID" value="TEB21406.1"/>
    <property type="molecule type" value="Genomic_DNA"/>
</dbReference>
<sequence>MQEITFVVNGTSHLLSFINVPNLERILYSEHYTRVHPAFVWAALALANLMRSSNSAGQAYGQQPGRGPQGLTVALALFSEAKSAMEIGWADASYAYAALIVALFESSAQPTYTHARALNALIELDDYIHQMRLTMNDAHHPDVSVYDGVPVIFYPSDRENLDHRRGCPCPTSPSLSSSVTGSGSLSLDPYSGGGGAKIYIPPWETTWTQDQIRAEEVRRLCWSALSLVSAFLAQAATDGRRVPAFGLSDARSWRLLFPGEVIDRNAQSFNYSDGLTAKESVWALYCRSMLLWNYANTRFREEVAEVMSEAQTVDESLDMHKCGLDGVLVWTTREYTHNIRMVVTQALRILQGYDRGPIPGLYFKRKHAEDWVSHQEKIVRQVVAVCQNLVGPEAVQVTERPWRVQWVFYQLATCLQLWEYDRTLDEALHLGKKLLQIVDTMNYLWECSENRAEAAQLRNRLTDACRLTGVEPPYSPRQMSLR</sequence>
<evidence type="ECO:0000313" key="1">
    <source>
        <dbReference type="EMBL" id="TEB21406.1"/>
    </source>
</evidence>
<keyword evidence="2" id="KW-1185">Reference proteome</keyword>
<dbReference type="STRING" id="71717.A0A4Y7SHS5"/>